<dbReference type="Gene3D" id="3.40.140.40">
    <property type="entry name" value="Domain of unknown function (DUF1846), C-terminal subdomain"/>
    <property type="match status" value="1"/>
</dbReference>
<proteinExistence type="predicted"/>
<feature type="domain" description="DUF1846" evidence="1">
    <location>
        <begin position="1"/>
        <end position="59"/>
    </location>
</feature>
<dbReference type="InterPro" id="IPR048496">
    <property type="entry name" value="DUF1846_N"/>
</dbReference>
<reference evidence="3" key="1">
    <citation type="journal article" date="2014" name="Front. Microbiol.">
        <title>High frequency of phylogenetically diverse reductive dehalogenase-homologous genes in deep subseafloor sedimentary metagenomes.</title>
        <authorList>
            <person name="Kawai M."/>
            <person name="Futagami T."/>
            <person name="Toyoda A."/>
            <person name="Takaki Y."/>
            <person name="Nishi S."/>
            <person name="Hori S."/>
            <person name="Arai W."/>
            <person name="Tsubouchi T."/>
            <person name="Morono Y."/>
            <person name="Uchiyama I."/>
            <person name="Ito T."/>
            <person name="Fujiyama A."/>
            <person name="Inagaki F."/>
            <person name="Takami H."/>
        </authorList>
    </citation>
    <scope>NUCLEOTIDE SEQUENCE</scope>
    <source>
        <strain evidence="3">Expedition CK06-06</strain>
    </source>
</reference>
<dbReference type="InterPro" id="IPR048441">
    <property type="entry name" value="DUF1846_C"/>
</dbReference>
<accession>X0SVM5</accession>
<evidence type="ECO:0000313" key="3">
    <source>
        <dbReference type="EMBL" id="GAF85253.1"/>
    </source>
</evidence>
<evidence type="ECO:0000259" key="2">
    <source>
        <dbReference type="Pfam" id="PF20921"/>
    </source>
</evidence>
<dbReference type="Gene3D" id="1.20.1570.10">
    <property type="entry name" value="dip2346 domain like"/>
    <property type="match status" value="1"/>
</dbReference>
<gene>
    <name evidence="3" type="ORF">S01H1_02235</name>
</gene>
<dbReference type="Pfam" id="PF20921">
    <property type="entry name" value="DUF1846_C"/>
    <property type="match status" value="1"/>
</dbReference>
<feature type="non-terminal residue" evidence="3">
    <location>
        <position position="1"/>
    </location>
</feature>
<dbReference type="AlphaFoldDB" id="X0SVM5"/>
<dbReference type="EMBL" id="BARS01001053">
    <property type="protein sequence ID" value="GAF85253.1"/>
    <property type="molecule type" value="Genomic_DNA"/>
</dbReference>
<sequence>SPTDMGVNMAKQGIVDDDAVREAARKEIVRRHFRYYREFVEGGTTRTTLERMDRIMERVGVTPLDRSVVLPAREAAEDARRRSGEGKGYNGIFTGAAIEIVSESGEIVIIQGKNSPLLHAESAVLLNGAKTLAGLPDDLKVISRAVIDSVMGMKKAMGLTNLSLNVREVLDALAASAVSDAKARQCRDALVMLRGCEMHSTHLMESGDENPLKQLGLEITTDARLYFPSNYDGNTR</sequence>
<feature type="domain" description="DUF1846" evidence="2">
    <location>
        <begin position="65"/>
        <end position="224"/>
    </location>
</feature>
<protein>
    <submittedName>
        <fullName evidence="3">Uncharacterized protein</fullName>
    </submittedName>
</protein>
<evidence type="ECO:0000259" key="1">
    <source>
        <dbReference type="Pfam" id="PF08903"/>
    </source>
</evidence>
<name>X0SVM5_9ZZZZ</name>
<organism evidence="3">
    <name type="scientific">marine sediment metagenome</name>
    <dbReference type="NCBI Taxonomy" id="412755"/>
    <lineage>
        <taxon>unclassified sequences</taxon>
        <taxon>metagenomes</taxon>
        <taxon>ecological metagenomes</taxon>
    </lineage>
</organism>
<dbReference type="Pfam" id="PF08903">
    <property type="entry name" value="DUF1846"/>
    <property type="match status" value="1"/>
</dbReference>
<comment type="caution">
    <text evidence="3">The sequence shown here is derived from an EMBL/GenBank/DDBJ whole genome shotgun (WGS) entry which is preliminary data.</text>
</comment>